<reference evidence="2 3" key="3">
    <citation type="journal article" date="2010" name="Sequencing">
        <title>Complete Genome Sequence of Rothia mucilaginosa DY-18: A Clinical Isolate with Dense Meshwork-Like Structures from a Persistent Apical Periodontitis Lesion.</title>
        <authorList>
            <person name="Yamane K."/>
            <person name="Nambu T."/>
            <person name="Yamanaka T."/>
            <person name="Mashimo C."/>
            <person name="Sugimori C."/>
            <person name="Leung K.-P."/>
            <person name="Fukushima H."/>
        </authorList>
    </citation>
    <scope>NUCLEOTIDE SEQUENCE [LARGE SCALE GENOMIC DNA]</scope>
    <source>
        <strain evidence="2 3">DY-18</strain>
    </source>
</reference>
<reference evidence="2 3" key="2">
    <citation type="journal article" date="2010" name="J Osaka Dent Univ">
        <title>Isolation and identification of Rothia mucilaginosa from persistent apical periodontitis lesions.</title>
        <authorList>
            <person name="Yamane K."/>
            <person name="Yoshida M."/>
            <person name="Fujihira T."/>
            <person name="Baba T."/>
            <person name="Tsuji N."/>
            <person name="Hayashi H."/>
            <person name="Sugimori C."/>
            <person name="Yamanaka T."/>
            <person name="Mashimo C."/>
            <person name="Nambu T."/>
            <person name="Kawai H."/>
            <person name="Fukushima H."/>
        </authorList>
    </citation>
    <scope>NUCLEOTIDE SEQUENCE [LARGE SCALE GENOMIC DNA]</scope>
    <source>
        <strain evidence="2 3">DY-18</strain>
    </source>
</reference>
<evidence type="ECO:0000313" key="2">
    <source>
        <dbReference type="EMBL" id="BAI65166.1"/>
    </source>
</evidence>
<sequence>MLLGALRCRVLLNSVLVASRGLISRGFVSGRLRAGAVEVQTLEVQQHDERHAHADCGVCNIENREVRYGNKVDHVAGAEAGLTEETVEKVAADTAEQTAQREGPGQGAGAAQQVEHHGRGGNHDEGEDPGDVLTHAECGAGVTDRVPPQKPVNDGDAFPQLHLGNDQVFGALVDCEHDGGEHERENPRGASRKDAHAASSSFFGGVFGSVIASLCD</sequence>
<gene>
    <name evidence="2" type="ordered locus">RMDY18_13340</name>
</gene>
<feature type="region of interest" description="Disordered" evidence="1">
    <location>
        <begin position="92"/>
        <end position="161"/>
    </location>
</feature>
<dbReference type="KEGG" id="rmu:RMDY18_13340"/>
<dbReference type="HOGENOM" id="CLU_1276819_0_0_11"/>
<feature type="compositionally biased region" description="Basic and acidic residues" evidence="1">
    <location>
        <begin position="114"/>
        <end position="124"/>
    </location>
</feature>
<name>D2NU40_ROTMD</name>
<evidence type="ECO:0000256" key="1">
    <source>
        <dbReference type="SAM" id="MobiDB-lite"/>
    </source>
</evidence>
<evidence type="ECO:0000313" key="3">
    <source>
        <dbReference type="Proteomes" id="UP000001883"/>
    </source>
</evidence>
<dbReference type="AlphaFoldDB" id="D2NU40"/>
<organism evidence="2 3">
    <name type="scientific">Rothia mucilaginosa (strain DY-18)</name>
    <name type="common">Stomatococcus mucilaginosus</name>
    <dbReference type="NCBI Taxonomy" id="680646"/>
    <lineage>
        <taxon>Bacteria</taxon>
        <taxon>Bacillati</taxon>
        <taxon>Actinomycetota</taxon>
        <taxon>Actinomycetes</taxon>
        <taxon>Micrococcales</taxon>
        <taxon>Micrococcaceae</taxon>
        <taxon>Rothia</taxon>
    </lineage>
</organism>
<dbReference type="Proteomes" id="UP000001883">
    <property type="component" value="Chromosome"/>
</dbReference>
<reference evidence="3" key="1">
    <citation type="submission" date="2009-07" db="EMBL/GenBank/DDBJ databases">
        <title>Complete genome sequence of Rothia mucilaginosa DJ.</title>
        <authorList>
            <person name="Yamane K."/>
            <person name="Nambu T."/>
            <person name="Mashimo C."/>
            <person name="Sugimori C."/>
            <person name="Yamanaka T."/>
            <person name="Leung K."/>
            <person name="Fukushima H."/>
        </authorList>
    </citation>
    <scope>NUCLEOTIDE SEQUENCE [LARGE SCALE GENOMIC DNA]</scope>
    <source>
        <strain evidence="3">DY-18</strain>
    </source>
</reference>
<keyword evidence="3" id="KW-1185">Reference proteome</keyword>
<proteinExistence type="predicted"/>
<accession>D2NU40</accession>
<dbReference type="EMBL" id="AP011540">
    <property type="protein sequence ID" value="BAI65166.1"/>
    <property type="molecule type" value="Genomic_DNA"/>
</dbReference>
<protein>
    <submittedName>
        <fullName evidence="2">Uncharacterized protein</fullName>
    </submittedName>
</protein>